<reference evidence="9 10" key="1">
    <citation type="submission" date="2024-09" db="EMBL/GenBank/DDBJ databases">
        <title>Chromosome-scale assembly of Riccia sorocarpa.</title>
        <authorList>
            <person name="Paukszto L."/>
        </authorList>
    </citation>
    <scope>NUCLEOTIDE SEQUENCE [LARGE SCALE GENOMIC DNA]</scope>
    <source>
        <strain evidence="9">LP-2024</strain>
        <tissue evidence="9">Aerial parts of the thallus</tissue>
    </source>
</reference>
<evidence type="ECO:0000256" key="2">
    <source>
        <dbReference type="ARBA" id="ARBA00007163"/>
    </source>
</evidence>
<evidence type="ECO:0000313" key="9">
    <source>
        <dbReference type="EMBL" id="KAL3692080.1"/>
    </source>
</evidence>
<feature type="compositionally biased region" description="Low complexity" evidence="7">
    <location>
        <begin position="132"/>
        <end position="147"/>
    </location>
</feature>
<feature type="region of interest" description="Disordered" evidence="7">
    <location>
        <begin position="752"/>
        <end position="785"/>
    </location>
</feature>
<feature type="compositionally biased region" description="Basic residues" evidence="7">
    <location>
        <begin position="759"/>
        <end position="777"/>
    </location>
</feature>
<evidence type="ECO:0000256" key="7">
    <source>
        <dbReference type="SAM" id="MobiDB-lite"/>
    </source>
</evidence>
<dbReference type="GO" id="GO:0005634">
    <property type="term" value="C:nucleus"/>
    <property type="evidence" value="ECO:0007669"/>
    <property type="project" value="UniProtKB-SubCell"/>
</dbReference>
<keyword evidence="10" id="KW-1185">Reference proteome</keyword>
<feature type="compositionally biased region" description="Basic residues" evidence="7">
    <location>
        <begin position="109"/>
        <end position="118"/>
    </location>
</feature>
<evidence type="ECO:0000256" key="3">
    <source>
        <dbReference type="ARBA" id="ARBA00023015"/>
    </source>
</evidence>
<feature type="region of interest" description="Disordered" evidence="7">
    <location>
        <begin position="90"/>
        <end position="224"/>
    </location>
</feature>
<dbReference type="InterPro" id="IPR004827">
    <property type="entry name" value="bZIP"/>
</dbReference>
<dbReference type="PROSITE" id="PS50217">
    <property type="entry name" value="BZIP"/>
    <property type="match status" value="1"/>
</dbReference>
<comment type="caution">
    <text evidence="9">The sequence shown here is derived from an EMBL/GenBank/DDBJ whole genome shotgun (WGS) entry which is preliminary data.</text>
</comment>
<keyword evidence="3" id="KW-0805">Transcription regulation</keyword>
<feature type="region of interest" description="Disordered" evidence="7">
    <location>
        <begin position="44"/>
        <end position="69"/>
    </location>
</feature>
<dbReference type="AlphaFoldDB" id="A0ABD3HP86"/>
<dbReference type="SMART" id="SM00338">
    <property type="entry name" value="BRLZ"/>
    <property type="match status" value="1"/>
</dbReference>
<dbReference type="PANTHER" id="PTHR45967:SF28">
    <property type="entry name" value="BASIC-LEUCINE ZIPPER (BZIP) TRANSCRIPTION FACTOR FAMILY PROTEIN"/>
    <property type="match status" value="1"/>
</dbReference>
<proteinExistence type="inferred from homology"/>
<feature type="compositionally biased region" description="Polar residues" evidence="7">
    <location>
        <begin position="184"/>
        <end position="200"/>
    </location>
</feature>
<feature type="compositionally biased region" description="Basic residues" evidence="7">
    <location>
        <begin position="18"/>
        <end position="29"/>
    </location>
</feature>
<dbReference type="CDD" id="cd14702">
    <property type="entry name" value="bZIP_plant_GBF1"/>
    <property type="match status" value="1"/>
</dbReference>
<dbReference type="InterPro" id="IPR045314">
    <property type="entry name" value="bZIP_plant_GBF1"/>
</dbReference>
<keyword evidence="6" id="KW-0539">Nucleus</keyword>
<sequence length="785" mass="84891">MASGVTELPSIAGGGKFSHGRRRNRKIAGRKVFLPKGILSKKNVGIPRSSLAKRKDMSDDEDSGDFSPELDAARALTMFSQMVEEGTFSQQTRALFVRTESPASLPQWSRKRRRSSRPKRTDCSSENSRTNSEPSVELESEAASSLVKDSHSSFSPIKAETVSECLEEGCASDSEKQSKKLFSEPSSDLHQLDSRGQSPVSPLPTDFQLCDSRGESPTSPLPAALRKDDIPIFAVLPQLEEGEGRSAFQKVVPIRPLRKSAVVLEPKVEKESYEATTPEQAVVKVVPRKKPRLTTVTPLPVVKTEGADAGRNVNNPTIVPSQDSTRFEDVKYPVLTAPAVEPPFLEALVKTETKPSVKSGQRNGGKTKAAITEIEKEARRQRRVQANRESARQTIRRKQVLCEELSAKSHFLSNENELLRHELKLKLMELKQQEEVRLHLKAQLVQCGPGTAGSEFASSDKAGDISQLNYPRPPLSFGQLHMPPLHPLFWYAQAYAQAAQTAGIQQASDITLPLSGESGNGFSSHSVGMSPGYWVGVNRSGSQGGGQSSPLPQFFSHPSVMAGVRNFSPCSGETAVPSTAAKPVVSFPATQTEGSLSRGGCGEDRAIDASKESAVASMKSLGMYRTSMFRDTSSDAQNSTAKRESLGEVLTAGSKNSGFSFTSAVSQAGTQASCAGVMLTRKPSGELSGEDTRLSLATGHLSRASSGNLASQVSKIPNSRFMYTDLGRRYPDMLGMGFPAVMMGSSRPSAASVKAAEARRRRKEVQRSRSLFHRRAARAVEPPVP</sequence>
<dbReference type="EMBL" id="JBJQOH010000003">
    <property type="protein sequence ID" value="KAL3692080.1"/>
    <property type="molecule type" value="Genomic_DNA"/>
</dbReference>
<dbReference type="InterPro" id="IPR044827">
    <property type="entry name" value="GBF-like"/>
</dbReference>
<protein>
    <recommendedName>
        <fullName evidence="8">BZIP domain-containing protein</fullName>
    </recommendedName>
</protein>
<evidence type="ECO:0000256" key="4">
    <source>
        <dbReference type="ARBA" id="ARBA00023125"/>
    </source>
</evidence>
<keyword evidence="5" id="KW-0804">Transcription</keyword>
<evidence type="ECO:0000259" key="8">
    <source>
        <dbReference type="PROSITE" id="PS50217"/>
    </source>
</evidence>
<evidence type="ECO:0000256" key="6">
    <source>
        <dbReference type="ARBA" id="ARBA00023242"/>
    </source>
</evidence>
<organism evidence="9 10">
    <name type="scientific">Riccia sorocarpa</name>
    <dbReference type="NCBI Taxonomy" id="122646"/>
    <lineage>
        <taxon>Eukaryota</taxon>
        <taxon>Viridiplantae</taxon>
        <taxon>Streptophyta</taxon>
        <taxon>Embryophyta</taxon>
        <taxon>Marchantiophyta</taxon>
        <taxon>Marchantiopsida</taxon>
        <taxon>Marchantiidae</taxon>
        <taxon>Marchantiales</taxon>
        <taxon>Ricciaceae</taxon>
        <taxon>Riccia</taxon>
    </lineage>
</organism>
<name>A0ABD3HP86_9MARC</name>
<keyword evidence="4" id="KW-0238">DNA-binding</keyword>
<evidence type="ECO:0000256" key="5">
    <source>
        <dbReference type="ARBA" id="ARBA00023163"/>
    </source>
</evidence>
<feature type="domain" description="BZIP" evidence="8">
    <location>
        <begin position="377"/>
        <end position="424"/>
    </location>
</feature>
<dbReference type="Proteomes" id="UP001633002">
    <property type="component" value="Unassembled WGS sequence"/>
</dbReference>
<comment type="similarity">
    <text evidence="2">Belongs to the bZIP family.</text>
</comment>
<gene>
    <name evidence="9" type="ORF">R1sor_005731</name>
</gene>
<feature type="region of interest" description="Disordered" evidence="7">
    <location>
        <begin position="1"/>
        <end position="29"/>
    </location>
</feature>
<accession>A0ABD3HP86</accession>
<comment type="subcellular location">
    <subcellularLocation>
        <location evidence="1">Nucleus</location>
    </subcellularLocation>
</comment>
<dbReference type="Pfam" id="PF00170">
    <property type="entry name" value="bZIP_1"/>
    <property type="match status" value="1"/>
</dbReference>
<dbReference type="PANTHER" id="PTHR45967">
    <property type="entry name" value="G-BOX-BINDING FACTOR 3-RELATED"/>
    <property type="match status" value="1"/>
</dbReference>
<evidence type="ECO:0000256" key="1">
    <source>
        <dbReference type="ARBA" id="ARBA00004123"/>
    </source>
</evidence>
<evidence type="ECO:0000313" key="10">
    <source>
        <dbReference type="Proteomes" id="UP001633002"/>
    </source>
</evidence>
<dbReference type="GO" id="GO:0003677">
    <property type="term" value="F:DNA binding"/>
    <property type="evidence" value="ECO:0007669"/>
    <property type="project" value="UniProtKB-KW"/>
</dbReference>
<feature type="compositionally biased region" description="Basic and acidic residues" evidence="7">
    <location>
        <begin position="173"/>
        <end position="182"/>
    </location>
</feature>